<dbReference type="SUPFAM" id="SSF52402">
    <property type="entry name" value="Adenine nucleotide alpha hydrolases-like"/>
    <property type="match status" value="1"/>
</dbReference>
<evidence type="ECO:0000256" key="1">
    <source>
        <dbReference type="ARBA" id="ARBA00008791"/>
    </source>
</evidence>
<name>A0A178LNZ3_MYCIR</name>
<dbReference type="EMBL" id="LWCS01000047">
    <property type="protein sequence ID" value="OAN33798.1"/>
    <property type="molecule type" value="Genomic_DNA"/>
</dbReference>
<dbReference type="RefSeq" id="WP_064284030.1">
    <property type="nucleotide sequence ID" value="NZ_LWCS01000047.1"/>
</dbReference>
<dbReference type="PRINTS" id="PR01438">
    <property type="entry name" value="UNVRSLSTRESS"/>
</dbReference>
<evidence type="ECO:0000313" key="4">
    <source>
        <dbReference type="EMBL" id="OAN33798.1"/>
    </source>
</evidence>
<dbReference type="CDD" id="cd00293">
    <property type="entry name" value="USP-like"/>
    <property type="match status" value="1"/>
</dbReference>
<comment type="caution">
    <text evidence="4">The sequence shown here is derived from an EMBL/GenBank/DDBJ whole genome shotgun (WGS) entry which is preliminary data.</text>
</comment>
<proteinExistence type="inferred from homology"/>
<dbReference type="Pfam" id="PF00582">
    <property type="entry name" value="Usp"/>
    <property type="match status" value="1"/>
</dbReference>
<dbReference type="Proteomes" id="UP000078396">
    <property type="component" value="Unassembled WGS sequence"/>
</dbReference>
<dbReference type="Gene3D" id="3.40.50.620">
    <property type="entry name" value="HUPs"/>
    <property type="match status" value="1"/>
</dbReference>
<sequence length="145" mass="14854">MSNYRLIIVGTDGSDTSLRAVDKAAALAGESGATLVIASAYTPQRRDAAGPDPDQPRHPRDTPVSDLLADAADRAKSAGARDVDVRALEGTPADALVDLAAELGADLIVVGSVGLNSVVGRLVGSVPRVVQRRAETEVLVVETSG</sequence>
<comment type="similarity">
    <text evidence="1">Belongs to the universal stress protein A family.</text>
</comment>
<evidence type="ECO:0000313" key="5">
    <source>
        <dbReference type="Proteomes" id="UP000078396"/>
    </source>
</evidence>
<feature type="compositionally biased region" description="Basic and acidic residues" evidence="2">
    <location>
        <begin position="44"/>
        <end position="63"/>
    </location>
</feature>
<feature type="domain" description="UspA" evidence="3">
    <location>
        <begin position="4"/>
        <end position="141"/>
    </location>
</feature>
<accession>A0A178LNZ3</accession>
<dbReference type="AlphaFoldDB" id="A0A178LNZ3"/>
<dbReference type="eggNOG" id="COG0589">
    <property type="taxonomic scope" value="Bacteria"/>
</dbReference>
<protein>
    <submittedName>
        <fullName evidence="4">Universal stress protein</fullName>
    </submittedName>
</protein>
<feature type="region of interest" description="Disordered" evidence="2">
    <location>
        <begin position="41"/>
        <end position="64"/>
    </location>
</feature>
<dbReference type="InterPro" id="IPR006016">
    <property type="entry name" value="UspA"/>
</dbReference>
<dbReference type="OrthoDB" id="3427787at2"/>
<dbReference type="PANTHER" id="PTHR46268:SF6">
    <property type="entry name" value="UNIVERSAL STRESS PROTEIN UP12"/>
    <property type="match status" value="1"/>
</dbReference>
<evidence type="ECO:0000256" key="2">
    <source>
        <dbReference type="SAM" id="MobiDB-lite"/>
    </source>
</evidence>
<dbReference type="STRING" id="912594.AWC12_27900"/>
<gene>
    <name evidence="4" type="ORF">A4X20_27590</name>
</gene>
<evidence type="ECO:0000259" key="3">
    <source>
        <dbReference type="Pfam" id="PF00582"/>
    </source>
</evidence>
<reference evidence="4 5" key="1">
    <citation type="submission" date="2016-04" db="EMBL/GenBank/DDBJ databases">
        <title>Draft Genome Sequences of Staphylococcus capitis Strain H36, S. capitis Strain H65, S. cohnii Strain H62, S. hominis Strain H69, Mycobacterium iranicum Strain H39, Plantibacter sp. Strain H53, Pseudomonas oryzihabitans Strain H72, and Microbacterium sp. Strain H83, isolated from residential settings.</title>
        <authorList>
            <person name="Lymperopoulou D."/>
            <person name="Adams R.I."/>
            <person name="Lindow S."/>
            <person name="Coil D.A."/>
            <person name="Jospin G."/>
            <person name="Eisen J.A."/>
        </authorList>
    </citation>
    <scope>NUCLEOTIDE SEQUENCE [LARGE SCALE GENOMIC DNA]</scope>
    <source>
        <strain evidence="4 5">H39</strain>
    </source>
</reference>
<dbReference type="InterPro" id="IPR014729">
    <property type="entry name" value="Rossmann-like_a/b/a_fold"/>
</dbReference>
<dbReference type="PANTHER" id="PTHR46268">
    <property type="entry name" value="STRESS RESPONSE PROTEIN NHAX"/>
    <property type="match status" value="1"/>
</dbReference>
<dbReference type="InterPro" id="IPR006015">
    <property type="entry name" value="Universal_stress_UspA"/>
</dbReference>
<organism evidence="4 5">
    <name type="scientific">Mycolicibacterium iranicum</name>
    <name type="common">Mycobacterium iranicum</name>
    <dbReference type="NCBI Taxonomy" id="912594"/>
    <lineage>
        <taxon>Bacteria</taxon>
        <taxon>Bacillati</taxon>
        <taxon>Actinomycetota</taxon>
        <taxon>Actinomycetes</taxon>
        <taxon>Mycobacteriales</taxon>
        <taxon>Mycobacteriaceae</taxon>
        <taxon>Mycolicibacterium</taxon>
    </lineage>
</organism>